<evidence type="ECO:0000256" key="2">
    <source>
        <dbReference type="SAM" id="SignalP"/>
    </source>
</evidence>
<gene>
    <name evidence="3" type="ORF">BB559_005447</name>
</gene>
<dbReference type="OrthoDB" id="3360032at2759"/>
<dbReference type="PANTHER" id="PTHR35465:SF1">
    <property type="entry name" value="PHOSPHATIDYLINOSITOL-GLYCAN BIOSYNTHESIS CLASS X PROTEIN"/>
    <property type="match status" value="1"/>
</dbReference>
<dbReference type="EMBL" id="MBFT01000604">
    <property type="protein sequence ID" value="PVU88706.1"/>
    <property type="molecule type" value="Genomic_DNA"/>
</dbReference>
<evidence type="ECO:0000313" key="4">
    <source>
        <dbReference type="Proteomes" id="UP000245699"/>
    </source>
</evidence>
<feature type="chain" id="PRO_5015673971" evidence="2">
    <location>
        <begin position="18"/>
        <end position="236"/>
    </location>
</feature>
<accession>A0A2T9Y8R3</accession>
<keyword evidence="1" id="KW-0812">Transmembrane</keyword>
<dbReference type="Proteomes" id="UP000245699">
    <property type="component" value="Unassembled WGS sequence"/>
</dbReference>
<protein>
    <submittedName>
        <fullName evidence="3">Uncharacterized protein</fullName>
    </submittedName>
</protein>
<keyword evidence="1" id="KW-0472">Membrane</keyword>
<proteinExistence type="predicted"/>
<dbReference type="AlphaFoldDB" id="A0A2T9Y8R3"/>
<evidence type="ECO:0000256" key="1">
    <source>
        <dbReference type="SAM" id="Phobius"/>
    </source>
</evidence>
<reference evidence="3 4" key="1">
    <citation type="journal article" date="2018" name="MBio">
        <title>Comparative Genomics Reveals the Core Gene Toolbox for the Fungus-Insect Symbiosis.</title>
        <authorList>
            <person name="Wang Y."/>
            <person name="Stata M."/>
            <person name="Wang W."/>
            <person name="Stajich J.E."/>
            <person name="White M.M."/>
            <person name="Moncalvo J.M."/>
        </authorList>
    </citation>
    <scope>NUCLEOTIDE SEQUENCE [LARGE SCALE GENOMIC DNA]</scope>
    <source>
        <strain evidence="3 4">AUS-77-4</strain>
    </source>
</reference>
<keyword evidence="4" id="KW-1185">Reference proteome</keyword>
<name>A0A2T9Y8R3_9FUNG</name>
<organism evidence="3 4">
    <name type="scientific">Furculomyces boomerangus</name>
    <dbReference type="NCBI Taxonomy" id="61424"/>
    <lineage>
        <taxon>Eukaryota</taxon>
        <taxon>Fungi</taxon>
        <taxon>Fungi incertae sedis</taxon>
        <taxon>Zoopagomycota</taxon>
        <taxon>Kickxellomycotina</taxon>
        <taxon>Harpellomycetes</taxon>
        <taxon>Harpellales</taxon>
        <taxon>Harpellaceae</taxon>
        <taxon>Furculomyces</taxon>
    </lineage>
</organism>
<keyword evidence="1" id="KW-1133">Transmembrane helix</keyword>
<sequence>MTKSLVLYFIFALLVLANIEKVVFRADSTQNLLINEFQRLCKVDSIDELSGLYTIIKSKISFQGKQKIKKRSKRKPCQNDRNSLAWYVLNNLKAASLYEARVSYSSMFPSEWEIKLFSLRDLVRLYGLDVDIVSNKELLDKDSKMFLSVETFPVGVSLIEKDERPPIRYNIVLEALVFGVPYQAIKMVIACAVVVFAGVVLFVPYITDFIMRTRDEILENEKIVFGSDANYNNKLS</sequence>
<comment type="caution">
    <text evidence="3">The sequence shown here is derived from an EMBL/GenBank/DDBJ whole genome shotgun (WGS) entry which is preliminary data.</text>
</comment>
<evidence type="ECO:0000313" key="3">
    <source>
        <dbReference type="EMBL" id="PVU88706.1"/>
    </source>
</evidence>
<feature type="signal peptide" evidence="2">
    <location>
        <begin position="1"/>
        <end position="17"/>
    </location>
</feature>
<keyword evidence="2" id="KW-0732">Signal</keyword>
<dbReference type="PANTHER" id="PTHR35465">
    <property type="entry name" value="CAVEOLIN-1 PROTEIN"/>
    <property type="match status" value="1"/>
</dbReference>
<feature type="transmembrane region" description="Helical" evidence="1">
    <location>
        <begin position="187"/>
        <end position="206"/>
    </location>
</feature>